<protein>
    <submittedName>
        <fullName evidence="2">Uncharacterized protein</fullName>
    </submittedName>
</protein>
<dbReference type="EMBL" id="JARBDR010000657">
    <property type="protein sequence ID" value="KAJ8308543.1"/>
    <property type="molecule type" value="Genomic_DNA"/>
</dbReference>
<feature type="region of interest" description="Disordered" evidence="1">
    <location>
        <begin position="287"/>
        <end position="323"/>
    </location>
</feature>
<feature type="compositionally biased region" description="Acidic residues" evidence="1">
    <location>
        <begin position="296"/>
        <end position="310"/>
    </location>
</feature>
<gene>
    <name evidence="2" type="ORF">KUTeg_013417</name>
</gene>
<evidence type="ECO:0000313" key="2">
    <source>
        <dbReference type="EMBL" id="KAJ8308543.1"/>
    </source>
</evidence>
<accession>A0ABQ9ETL9</accession>
<evidence type="ECO:0000256" key="1">
    <source>
        <dbReference type="SAM" id="MobiDB-lite"/>
    </source>
</evidence>
<name>A0ABQ9ETL9_TEGGR</name>
<sequence>MNDRLILEFGNRLHEKSGHEGHRHHEISQRLRELGRLIISFKEMNTKIYCLEQCFLPKNWELLLSAVKNVAGFCKESGKYDIPTLPVKLGHSLSKCAKVLRTKAIMEDNEDVKKSVEGFLKLYEDEWNERISVKARQTLYTAKFNKPLLLPMVEDVVLLHNFLQRRIGQVKESSLDGGAKYRELAELLLTQIILFNRRRSGEAQRIKVKDIGILDNQSKPNHEIMNCLSPLEQELCNSHERIEIQGKRGNKVPVLFTKEMMISMKYLISCRASANIESEYIFGKQDSSQPLREKVEEESDEEDSSEDEYVDSGNSNDSINDDKLTVTWESKRQSIGGRKMWSKEEQEAAKRQLSKYLKEKSLPGKKACEEAKRNENVLSSRTWIQIKNFIRNQNLKGNKYWSFIMNFNNDSKLKNYKHNHELNNIAKFGNSHGKPSEF</sequence>
<reference evidence="2 3" key="1">
    <citation type="submission" date="2022-12" db="EMBL/GenBank/DDBJ databases">
        <title>Chromosome-level genome of Tegillarca granosa.</title>
        <authorList>
            <person name="Kim J."/>
        </authorList>
    </citation>
    <scope>NUCLEOTIDE SEQUENCE [LARGE SCALE GENOMIC DNA]</scope>
    <source>
        <strain evidence="2">Teg-2019</strain>
        <tissue evidence="2">Adductor muscle</tissue>
    </source>
</reference>
<proteinExistence type="predicted"/>
<evidence type="ECO:0000313" key="3">
    <source>
        <dbReference type="Proteomes" id="UP001217089"/>
    </source>
</evidence>
<organism evidence="2 3">
    <name type="scientific">Tegillarca granosa</name>
    <name type="common">Malaysian cockle</name>
    <name type="synonym">Anadara granosa</name>
    <dbReference type="NCBI Taxonomy" id="220873"/>
    <lineage>
        <taxon>Eukaryota</taxon>
        <taxon>Metazoa</taxon>
        <taxon>Spiralia</taxon>
        <taxon>Lophotrochozoa</taxon>
        <taxon>Mollusca</taxon>
        <taxon>Bivalvia</taxon>
        <taxon>Autobranchia</taxon>
        <taxon>Pteriomorphia</taxon>
        <taxon>Arcoida</taxon>
        <taxon>Arcoidea</taxon>
        <taxon>Arcidae</taxon>
        <taxon>Tegillarca</taxon>
    </lineage>
</organism>
<comment type="caution">
    <text evidence="2">The sequence shown here is derived from an EMBL/GenBank/DDBJ whole genome shotgun (WGS) entry which is preliminary data.</text>
</comment>
<dbReference type="Proteomes" id="UP001217089">
    <property type="component" value="Unassembled WGS sequence"/>
</dbReference>
<keyword evidence="3" id="KW-1185">Reference proteome</keyword>
<dbReference type="PANTHER" id="PTHR33480:SF1">
    <property type="entry name" value="TYR RECOMBINASE DOMAIN-CONTAINING PROTEIN"/>
    <property type="match status" value="1"/>
</dbReference>
<dbReference type="PANTHER" id="PTHR33480">
    <property type="entry name" value="SET DOMAIN-CONTAINING PROTEIN-RELATED"/>
    <property type="match status" value="1"/>
</dbReference>